<gene>
    <name evidence="2" type="ORF">FHX44_114000</name>
</gene>
<dbReference type="PROSITE" id="PS51819">
    <property type="entry name" value="VOC"/>
    <property type="match status" value="1"/>
</dbReference>
<dbReference type="InterPro" id="IPR029068">
    <property type="entry name" value="Glyas_Bleomycin-R_OHBP_Dase"/>
</dbReference>
<sequence>MRGLVERSRFTPLADADPYGSGMRIRLQQIVIDSREPARLVRFWAALLGGEPVDRPDGWAYVVPPGFPALTFQLVPEAKAGKNRLHLDLEVDPGEIPAAVARATELGATPVGGLVVDESGRFHVLTDPDGNEFCFVSD</sequence>
<comment type="caution">
    <text evidence="2">The sequence shown here is derived from an EMBL/GenBank/DDBJ whole genome shotgun (WGS) entry which is preliminary data.</text>
</comment>
<evidence type="ECO:0000313" key="2">
    <source>
        <dbReference type="EMBL" id="TWF78081.1"/>
    </source>
</evidence>
<dbReference type="Pfam" id="PF18029">
    <property type="entry name" value="Glyoxalase_6"/>
    <property type="match status" value="1"/>
</dbReference>
<proteinExistence type="predicted"/>
<organism evidence="2 3">
    <name type="scientific">Pseudonocardia hierapolitana</name>
    <dbReference type="NCBI Taxonomy" id="1128676"/>
    <lineage>
        <taxon>Bacteria</taxon>
        <taxon>Bacillati</taxon>
        <taxon>Actinomycetota</taxon>
        <taxon>Actinomycetes</taxon>
        <taxon>Pseudonocardiales</taxon>
        <taxon>Pseudonocardiaceae</taxon>
        <taxon>Pseudonocardia</taxon>
    </lineage>
</organism>
<feature type="domain" description="VOC" evidence="1">
    <location>
        <begin position="26"/>
        <end position="138"/>
    </location>
</feature>
<dbReference type="Proteomes" id="UP000321261">
    <property type="component" value="Unassembled WGS sequence"/>
</dbReference>
<reference evidence="2 3" key="1">
    <citation type="submission" date="2019-06" db="EMBL/GenBank/DDBJ databases">
        <title>Sequencing the genomes of 1000 actinobacteria strains.</title>
        <authorList>
            <person name="Klenk H.-P."/>
        </authorList>
    </citation>
    <scope>NUCLEOTIDE SEQUENCE [LARGE SCALE GENOMIC DNA]</scope>
    <source>
        <strain evidence="2 3">DSM 45671</strain>
    </source>
</reference>
<protein>
    <recommendedName>
        <fullName evidence="1">VOC domain-containing protein</fullName>
    </recommendedName>
</protein>
<dbReference type="EMBL" id="VIWU01000001">
    <property type="protein sequence ID" value="TWF78081.1"/>
    <property type="molecule type" value="Genomic_DNA"/>
</dbReference>
<accession>A0A561STB9</accession>
<evidence type="ECO:0000313" key="3">
    <source>
        <dbReference type="Proteomes" id="UP000321261"/>
    </source>
</evidence>
<dbReference type="AlphaFoldDB" id="A0A561STB9"/>
<keyword evidence="3" id="KW-1185">Reference proteome</keyword>
<dbReference type="PANTHER" id="PTHR35908:SF1">
    <property type="entry name" value="CONSERVED PROTEIN"/>
    <property type="match status" value="1"/>
</dbReference>
<name>A0A561STB9_9PSEU</name>
<evidence type="ECO:0000259" key="1">
    <source>
        <dbReference type="PROSITE" id="PS51819"/>
    </source>
</evidence>
<dbReference type="SUPFAM" id="SSF54593">
    <property type="entry name" value="Glyoxalase/Bleomycin resistance protein/Dihydroxybiphenyl dioxygenase"/>
    <property type="match status" value="1"/>
</dbReference>
<dbReference type="InterPro" id="IPR041581">
    <property type="entry name" value="Glyoxalase_6"/>
</dbReference>
<dbReference type="CDD" id="cd06587">
    <property type="entry name" value="VOC"/>
    <property type="match status" value="1"/>
</dbReference>
<dbReference type="Gene3D" id="3.10.180.10">
    <property type="entry name" value="2,3-Dihydroxybiphenyl 1,2-Dioxygenase, domain 1"/>
    <property type="match status" value="1"/>
</dbReference>
<dbReference type="PANTHER" id="PTHR35908">
    <property type="entry name" value="HYPOTHETICAL FUSION PROTEIN"/>
    <property type="match status" value="1"/>
</dbReference>
<dbReference type="InterPro" id="IPR037523">
    <property type="entry name" value="VOC_core"/>
</dbReference>